<dbReference type="Pfam" id="PF00563">
    <property type="entry name" value="EAL"/>
    <property type="match status" value="1"/>
</dbReference>
<dbReference type="InterPro" id="IPR000014">
    <property type="entry name" value="PAS"/>
</dbReference>
<dbReference type="PROSITE" id="PS50883">
    <property type="entry name" value="EAL"/>
    <property type="match status" value="1"/>
</dbReference>
<reference evidence="7 8" key="1">
    <citation type="submission" date="2007-01" db="EMBL/GenBank/DDBJ databases">
        <title>Complete sequence of Psychromonas ingrahamii 37.</title>
        <authorList>
            <consortium name="US DOE Joint Genome Institute"/>
            <person name="Copeland A."/>
            <person name="Lucas S."/>
            <person name="Lapidus A."/>
            <person name="Barry K."/>
            <person name="Detter J.C."/>
            <person name="Glavina del Rio T."/>
            <person name="Hammon N."/>
            <person name="Israni S."/>
            <person name="Dalin E."/>
            <person name="Tice H."/>
            <person name="Pitluck S."/>
            <person name="Thompson L.S."/>
            <person name="Brettin T."/>
            <person name="Bruce D."/>
            <person name="Han C."/>
            <person name="Tapia R."/>
            <person name="Schmutz J."/>
            <person name="Larimer F."/>
            <person name="Land M."/>
            <person name="Hauser L."/>
            <person name="Kyrpides N."/>
            <person name="Ivanova N."/>
            <person name="Staley J."/>
            <person name="Richardson P."/>
        </authorList>
    </citation>
    <scope>NUCLEOTIDE SEQUENCE [LARGE SCALE GENOMIC DNA]</scope>
    <source>
        <strain evidence="7 8">37</strain>
    </source>
</reference>
<dbReference type="OrthoDB" id="1316910at2"/>
<dbReference type="InterPro" id="IPR000700">
    <property type="entry name" value="PAS-assoc_C"/>
</dbReference>
<feature type="domain" description="EAL" evidence="5">
    <location>
        <begin position="412"/>
        <end position="666"/>
    </location>
</feature>
<accession>A1SVJ4</accession>
<dbReference type="KEGG" id="pin:Ping_1723"/>
<dbReference type="InterPro" id="IPR001633">
    <property type="entry name" value="EAL_dom"/>
</dbReference>
<dbReference type="SUPFAM" id="SSF141868">
    <property type="entry name" value="EAL domain-like"/>
    <property type="match status" value="1"/>
</dbReference>
<dbReference type="PROSITE" id="PS50887">
    <property type="entry name" value="GGDEF"/>
    <property type="match status" value="1"/>
</dbReference>
<dbReference type="PANTHER" id="PTHR44757">
    <property type="entry name" value="DIGUANYLATE CYCLASE DGCP"/>
    <property type="match status" value="1"/>
</dbReference>
<dbReference type="InterPro" id="IPR000160">
    <property type="entry name" value="GGDEF_dom"/>
</dbReference>
<dbReference type="Gene3D" id="3.30.70.270">
    <property type="match status" value="1"/>
</dbReference>
<dbReference type="SMART" id="SM00052">
    <property type="entry name" value="EAL"/>
    <property type="match status" value="1"/>
</dbReference>
<dbReference type="InterPro" id="IPR052155">
    <property type="entry name" value="Biofilm_reg_signaling"/>
</dbReference>
<dbReference type="InterPro" id="IPR043128">
    <property type="entry name" value="Rev_trsase/Diguanyl_cyclase"/>
</dbReference>
<dbReference type="Gene3D" id="3.20.20.450">
    <property type="entry name" value="EAL domain"/>
    <property type="match status" value="1"/>
</dbReference>
<dbReference type="eggNOG" id="COG5001">
    <property type="taxonomic scope" value="Bacteria"/>
</dbReference>
<dbReference type="CDD" id="cd00130">
    <property type="entry name" value="PAS"/>
    <property type="match status" value="1"/>
</dbReference>
<evidence type="ECO:0000313" key="8">
    <source>
        <dbReference type="Proteomes" id="UP000000639"/>
    </source>
</evidence>
<evidence type="ECO:0000256" key="2">
    <source>
        <dbReference type="ARBA" id="ARBA00022636"/>
    </source>
</evidence>
<dbReference type="NCBIfam" id="TIGR00254">
    <property type="entry name" value="GGDEF"/>
    <property type="match status" value="1"/>
</dbReference>
<dbReference type="PANTHER" id="PTHR44757:SF2">
    <property type="entry name" value="BIOFILM ARCHITECTURE MAINTENANCE PROTEIN MBAA"/>
    <property type="match status" value="1"/>
</dbReference>
<dbReference type="SUPFAM" id="SSF55785">
    <property type="entry name" value="PYP-like sensor domain (PAS domain)"/>
    <property type="match status" value="1"/>
</dbReference>
<dbReference type="Gene3D" id="3.30.450.20">
    <property type="entry name" value="PAS domain"/>
    <property type="match status" value="1"/>
</dbReference>
<dbReference type="CDD" id="cd01948">
    <property type="entry name" value="EAL"/>
    <property type="match status" value="1"/>
</dbReference>
<evidence type="ECO:0000259" key="6">
    <source>
        <dbReference type="PROSITE" id="PS50887"/>
    </source>
</evidence>
<dbReference type="InterPro" id="IPR001610">
    <property type="entry name" value="PAC"/>
</dbReference>
<protein>
    <recommendedName>
        <fullName evidence="1">cyclic-guanylate-specific phosphodiesterase</fullName>
        <ecNumber evidence="1">3.1.4.52</ecNumber>
    </recommendedName>
</protein>
<dbReference type="RefSeq" id="WP_011770069.1">
    <property type="nucleotide sequence ID" value="NC_008709.1"/>
</dbReference>
<dbReference type="InterPro" id="IPR035919">
    <property type="entry name" value="EAL_sf"/>
</dbReference>
<name>A1SVJ4_PSYIN</name>
<organism evidence="7 8">
    <name type="scientific">Psychromonas ingrahamii (strain DSM 17664 / CCUG 51855 / 37)</name>
    <dbReference type="NCBI Taxonomy" id="357804"/>
    <lineage>
        <taxon>Bacteria</taxon>
        <taxon>Pseudomonadati</taxon>
        <taxon>Pseudomonadota</taxon>
        <taxon>Gammaproteobacteria</taxon>
        <taxon>Alteromonadales</taxon>
        <taxon>Psychromonadaceae</taxon>
        <taxon>Psychromonas</taxon>
    </lineage>
</organism>
<dbReference type="AlphaFoldDB" id="A1SVJ4"/>
<dbReference type="Pfam" id="PF00990">
    <property type="entry name" value="GGDEF"/>
    <property type="match status" value="1"/>
</dbReference>
<dbReference type="NCBIfam" id="TIGR00229">
    <property type="entry name" value="sensory_box"/>
    <property type="match status" value="1"/>
</dbReference>
<gene>
    <name evidence="7" type="ordered locus">Ping_1723</name>
</gene>
<dbReference type="PROSITE" id="PS50113">
    <property type="entry name" value="PAC"/>
    <property type="match status" value="1"/>
</dbReference>
<dbReference type="EC" id="3.1.4.52" evidence="1"/>
<evidence type="ECO:0000259" key="5">
    <source>
        <dbReference type="PROSITE" id="PS50883"/>
    </source>
</evidence>
<evidence type="ECO:0000256" key="1">
    <source>
        <dbReference type="ARBA" id="ARBA00012282"/>
    </source>
</evidence>
<dbReference type="InterPro" id="IPR035965">
    <property type="entry name" value="PAS-like_dom_sf"/>
</dbReference>
<feature type="domain" description="PAC" evidence="4">
    <location>
        <begin position="181"/>
        <end position="233"/>
    </location>
</feature>
<dbReference type="HOGENOM" id="CLU_000445_70_50_6"/>
<proteinExistence type="predicted"/>
<dbReference type="SUPFAM" id="SSF55073">
    <property type="entry name" value="Nucleotide cyclase"/>
    <property type="match status" value="1"/>
</dbReference>
<dbReference type="STRING" id="357804.Ping_1723"/>
<dbReference type="FunFam" id="3.20.20.450:FF:000001">
    <property type="entry name" value="Cyclic di-GMP phosphodiesterase yahA"/>
    <property type="match status" value="1"/>
</dbReference>
<dbReference type="GO" id="GO:0071111">
    <property type="term" value="F:cyclic-guanylate-specific phosphodiesterase activity"/>
    <property type="evidence" value="ECO:0007669"/>
    <property type="project" value="UniProtKB-EC"/>
</dbReference>
<feature type="domain" description="PAS" evidence="3">
    <location>
        <begin position="108"/>
        <end position="154"/>
    </location>
</feature>
<dbReference type="PROSITE" id="PS50112">
    <property type="entry name" value="PAS"/>
    <property type="match status" value="1"/>
</dbReference>
<sequence length="674" mass="75854">MTEAVNEKEKLIQKRKKEKLADELIIANLAGELVIAASKLASANKELTFQNNEKEKRTAELAIANKELTFQNNEKEKRAAELAIANKELTFQNNEKEKRTVELAIANKELSIAAIVFESQEGMMVTDASKIILRVNHAFTHITGYSSDDAVGQTPSLLKSGMHNKAFYATMWKKINSTGLWEGEILTRRKNGEIYPEYLRITAVKNAQGIVTNYVATRTDITASKAASNEIEKLAFYDPLTQLPNRRLFIDRLNQALALSTHSRQRGALLFLDLDQFKTLNDTLGHDIGDLLLKKVTERLSASLRESDTVARFGGDEFVVLLENLSTYSIEAAAQTRDIATKISLSLNQPYQLLDHVYHNTPSIGATLFIGHQLTAEELLKQADIAMYQSKAQGGNTLRFFDQMMQKAIIARVDLQNELRQAIKQQQFQLYYQIQVDSNSQPLGAEVLISWQHPERGRISPRHFIPLAEDIGLILPIGQWVLETVCAQLKTWQEDPLTEDLVLAVNVSAKQLHQVDFVEQVIATLQRHSTNPARLKLELTESILLNNITDIIAKMKALNKIGIRFSLDDFGTGYSSLQYLKMLPLDELKIDQSFVRNIATDSSDRAIVHTIITIASSLDMNVIAEGVETNAQRLFLQKKGCLRYQGYLFSKPVPIKELEAILKRLNTIPLPDKK</sequence>
<dbReference type="InterPro" id="IPR029787">
    <property type="entry name" value="Nucleotide_cyclase"/>
</dbReference>
<keyword evidence="2" id="KW-0973">c-di-GMP</keyword>
<keyword evidence="8" id="KW-1185">Reference proteome</keyword>
<dbReference type="SMART" id="SM00086">
    <property type="entry name" value="PAC"/>
    <property type="match status" value="1"/>
</dbReference>
<dbReference type="CDD" id="cd01949">
    <property type="entry name" value="GGDEF"/>
    <property type="match status" value="1"/>
</dbReference>
<evidence type="ECO:0000259" key="4">
    <source>
        <dbReference type="PROSITE" id="PS50113"/>
    </source>
</evidence>
<dbReference type="EMBL" id="CP000510">
    <property type="protein sequence ID" value="ABM03509.1"/>
    <property type="molecule type" value="Genomic_DNA"/>
</dbReference>
<evidence type="ECO:0000259" key="3">
    <source>
        <dbReference type="PROSITE" id="PS50112"/>
    </source>
</evidence>
<dbReference type="SMART" id="SM00267">
    <property type="entry name" value="GGDEF"/>
    <property type="match status" value="1"/>
</dbReference>
<dbReference type="Pfam" id="PF13426">
    <property type="entry name" value="PAS_9"/>
    <property type="match status" value="1"/>
</dbReference>
<feature type="domain" description="GGDEF" evidence="6">
    <location>
        <begin position="265"/>
        <end position="403"/>
    </location>
</feature>
<dbReference type="Proteomes" id="UP000000639">
    <property type="component" value="Chromosome"/>
</dbReference>
<evidence type="ECO:0000313" key="7">
    <source>
        <dbReference type="EMBL" id="ABM03509.1"/>
    </source>
</evidence>